<organism evidence="2">
    <name type="scientific">Salinimicrobium catena</name>
    <dbReference type="NCBI Taxonomy" id="390640"/>
    <lineage>
        <taxon>Bacteria</taxon>
        <taxon>Pseudomonadati</taxon>
        <taxon>Bacteroidota</taxon>
        <taxon>Flavobacteriia</taxon>
        <taxon>Flavobacteriales</taxon>
        <taxon>Flavobacteriaceae</taxon>
        <taxon>Salinimicrobium</taxon>
    </lineage>
</organism>
<reference evidence="2" key="1">
    <citation type="journal article" date="2020" name="mSystems">
        <title>Genome- and Community-Level Interaction Insights into Carbon Utilization and Element Cycling Functions of Hydrothermarchaeota in Hydrothermal Sediment.</title>
        <authorList>
            <person name="Zhou Z."/>
            <person name="Liu Y."/>
            <person name="Xu W."/>
            <person name="Pan J."/>
            <person name="Luo Z.H."/>
            <person name="Li M."/>
        </authorList>
    </citation>
    <scope>NUCLEOTIDE SEQUENCE [LARGE SCALE GENOMIC DNA]</scope>
    <source>
        <strain evidence="2">SpSt-1235</strain>
    </source>
</reference>
<dbReference type="EMBL" id="DSEE01000597">
    <property type="protein sequence ID" value="HER41205.1"/>
    <property type="molecule type" value="Genomic_DNA"/>
</dbReference>
<accession>A0A7C2M521</accession>
<dbReference type="PROSITE" id="PS51257">
    <property type="entry name" value="PROKAR_LIPOPROTEIN"/>
    <property type="match status" value="1"/>
</dbReference>
<sequence>MKKIFLAAFLTLSLVGCKSSKVGSTANLQLRYLDDHVIAEDLIAGKTLVGGLSGIDFHDGNFYVVSDQPGNPRFYTAKIHITGEKIDSISFMDVTRISTRNENLKDEHLDLEGILFDPEKQEFILSSEGAIKNKKDPMVLKVSKDGEFKGAFDIPENFLAESDKKPRDNGTFEGLARAYDKKGVWVAMELPLKTDGPKPKLVKTKSPVRITYFDTKTGKATRQFPYRLEPIAKIPWLYFAVNGVTDLLEYAPDKFLILERGYASGHGSKGNTVRIFDVDASLGTNTLDRNNLGVTFYNPAKKKLVFDFKWVKKHLTEEIIDNIEGITFGPLLPNGNRSIVLISDNNFNSLGRQLNQVILMEFTPKK</sequence>
<dbReference type="InterPro" id="IPR027372">
    <property type="entry name" value="Phytase-like_dom"/>
</dbReference>
<dbReference type="Pfam" id="PF13449">
    <property type="entry name" value="Phytase-like"/>
    <property type="match status" value="1"/>
</dbReference>
<dbReference type="Proteomes" id="UP000885753">
    <property type="component" value="Unassembled WGS sequence"/>
</dbReference>
<proteinExistence type="predicted"/>
<dbReference type="PANTHER" id="PTHR37957">
    <property type="entry name" value="BLR7070 PROTEIN"/>
    <property type="match status" value="1"/>
</dbReference>
<name>A0A7C2M521_9FLAO</name>
<feature type="domain" description="Phytase-like" evidence="1">
    <location>
        <begin position="48"/>
        <end position="347"/>
    </location>
</feature>
<comment type="caution">
    <text evidence="2">The sequence shown here is derived from an EMBL/GenBank/DDBJ whole genome shotgun (WGS) entry which is preliminary data.</text>
</comment>
<gene>
    <name evidence="2" type="ORF">ENO10_08295</name>
</gene>
<evidence type="ECO:0000259" key="1">
    <source>
        <dbReference type="Pfam" id="PF13449"/>
    </source>
</evidence>
<protein>
    <submittedName>
        <fullName evidence="2">Esterase-like activity of phytase family protein</fullName>
    </submittedName>
</protein>
<dbReference type="PANTHER" id="PTHR37957:SF1">
    <property type="entry name" value="PHYTASE-LIKE DOMAIN-CONTAINING PROTEIN"/>
    <property type="match status" value="1"/>
</dbReference>
<dbReference type="AlphaFoldDB" id="A0A7C2M521"/>
<evidence type="ECO:0000313" key="2">
    <source>
        <dbReference type="EMBL" id="HER41205.1"/>
    </source>
</evidence>